<sequence>MQIRKLERPDLAKVRPLLEAAINDKPQASYPKFSSLSDLYRELEYSIEFMATTTLLSLQNEEIDGLVTYFWDDDEKYIQTTLLIIKNKDLEVLEGLLERINKDHKAYPINIGLGEASWINQEKYFTEKAKIVEHSHVLEAKNLEKSSALTDDIEILPKEDFSSYKDFHDSFAKDMYYSSANLYRDFDRFRVFVKKEKGEITASLLVKIYGKNPCKAEIFGLFMKEPNRQICDSLIKAMINFLIDEFGKIGEIKYFIEVEKELELEVAIANGFEKLDTYILYRV</sequence>
<proteinExistence type="predicted"/>
<keyword evidence="2" id="KW-1185">Reference proteome</keyword>
<dbReference type="EMBL" id="JBGMEF010000013">
    <property type="protein sequence ID" value="MFO3666631.1"/>
    <property type="molecule type" value="Genomic_DNA"/>
</dbReference>
<protein>
    <recommendedName>
        <fullName evidence="3">N-acetyltransferase domain-containing protein</fullName>
    </recommendedName>
</protein>
<dbReference type="Proteomes" id="UP001637994">
    <property type="component" value="Unassembled WGS sequence"/>
</dbReference>
<accession>A0ABW9MCS7</accession>
<name>A0ABW9MCS7_9FIRM</name>
<gene>
    <name evidence="1" type="ORF">ACCQ42_02440</name>
</gene>
<comment type="caution">
    <text evidence="1">The sequence shown here is derived from an EMBL/GenBank/DDBJ whole genome shotgun (WGS) entry which is preliminary data.</text>
</comment>
<evidence type="ECO:0000313" key="1">
    <source>
        <dbReference type="EMBL" id="MFO3666631.1"/>
    </source>
</evidence>
<reference evidence="1 2" key="1">
    <citation type="journal article" date="2025" name="Anaerobe">
        <title>Description of Anaerococcus kampingiae sp. nov., Anaerococcus groningensis sp. nov., Anaerococcus martiniensis sp. nov., and Anaerococcus cruorum sp. nov., isolated from human clinical specimens.</title>
        <authorList>
            <person name="Boiten K.E."/>
            <person name="Meijer J."/>
            <person name="van Wezel E.M."/>
            <person name="Veloo A.C.M."/>
        </authorList>
    </citation>
    <scope>NUCLEOTIDE SEQUENCE [LARGE SCALE GENOMIC DNA]</scope>
    <source>
        <strain evidence="1 2">ENR0874</strain>
    </source>
</reference>
<dbReference type="RefSeq" id="WP_410035258.1">
    <property type="nucleotide sequence ID" value="NZ_JBGMEF010000013.1"/>
</dbReference>
<evidence type="ECO:0000313" key="2">
    <source>
        <dbReference type="Proteomes" id="UP001637994"/>
    </source>
</evidence>
<evidence type="ECO:0008006" key="3">
    <source>
        <dbReference type="Google" id="ProtNLM"/>
    </source>
</evidence>
<organism evidence="1 2">
    <name type="scientific">Anaerococcus kampingae</name>
    <dbReference type="NCBI Taxonomy" id="3115614"/>
    <lineage>
        <taxon>Bacteria</taxon>
        <taxon>Bacillati</taxon>
        <taxon>Bacillota</taxon>
        <taxon>Tissierellia</taxon>
        <taxon>Tissierellales</taxon>
        <taxon>Peptoniphilaceae</taxon>
        <taxon>Anaerococcus</taxon>
    </lineage>
</organism>